<dbReference type="InterPro" id="IPR058866">
    <property type="entry name" value="GDPGP1_N"/>
</dbReference>
<evidence type="ECO:0000256" key="5">
    <source>
        <dbReference type="ARBA" id="ARBA00012507"/>
    </source>
</evidence>
<dbReference type="EC" id="2.7.7.78" evidence="5"/>
<evidence type="ECO:0000256" key="6">
    <source>
        <dbReference type="ARBA" id="ARBA00018857"/>
    </source>
</evidence>
<feature type="compositionally biased region" description="Basic and acidic residues" evidence="13">
    <location>
        <begin position="292"/>
        <end position="308"/>
    </location>
</feature>
<evidence type="ECO:0000256" key="2">
    <source>
        <dbReference type="ARBA" id="ARBA00003049"/>
    </source>
</evidence>
<evidence type="ECO:0000256" key="8">
    <source>
        <dbReference type="ARBA" id="ARBA00022658"/>
    </source>
</evidence>
<feature type="non-terminal residue" evidence="16">
    <location>
        <position position="321"/>
    </location>
</feature>
<keyword evidence="12" id="KW-0378">Hydrolase</keyword>
<sequence length="321" mass="35415">AYGFLAGTSWGSPGTNADIWGPPQSCREFTVQKPGPFWTSKPFEKDAFHFGKAPEEEVIGYLGDDRILINISPCGYGHALLVPSEAAGLPQVMTEAAVGAAMRWVAASRPDFRAFYNSLSAWSSVNHLHIQGHYLRPIFEHEDSYPVERAPRRPLGSGLDCTLEEAIWPAACVVVSGAGRKDAAWRVIQELHRLDIPHNVVFSSDSIFIFPRRPQTLSSLPGFREPAFHLSAYELSGLALADTQESFEALDEEGFKSILMELIPEGWPQLRSALTSAFLRVDSAASECKETPFRAWHTSEDKGEHQAQDEQEEGSGGGVWE</sequence>
<feature type="non-terminal residue" evidence="16">
    <location>
        <position position="1"/>
    </location>
</feature>
<evidence type="ECO:0000256" key="12">
    <source>
        <dbReference type="ARBA" id="ARBA00022801"/>
    </source>
</evidence>
<comment type="subcellular location">
    <subcellularLocation>
        <location evidence="3">Cytoplasm</location>
    </subcellularLocation>
</comment>
<evidence type="ECO:0000256" key="13">
    <source>
        <dbReference type="SAM" id="MobiDB-lite"/>
    </source>
</evidence>
<gene>
    <name evidence="16" type="ORF">PCOR1329_LOCUS33271</name>
</gene>
<evidence type="ECO:0000256" key="3">
    <source>
        <dbReference type="ARBA" id="ARBA00004496"/>
    </source>
</evidence>
<comment type="catalytic activity">
    <reaction evidence="1">
        <text>GDP-alpha-D-glucose + phosphate = alpha-D-glucose 1-phosphate + GDP + H(+)</text>
        <dbReference type="Rhea" id="RHEA:30387"/>
        <dbReference type="ChEBI" id="CHEBI:15378"/>
        <dbReference type="ChEBI" id="CHEBI:43474"/>
        <dbReference type="ChEBI" id="CHEBI:58189"/>
        <dbReference type="ChEBI" id="CHEBI:58601"/>
        <dbReference type="ChEBI" id="CHEBI:62230"/>
        <dbReference type="EC" id="2.7.7.78"/>
    </reaction>
</comment>
<evidence type="ECO:0000259" key="15">
    <source>
        <dbReference type="Pfam" id="PF26217"/>
    </source>
</evidence>
<feature type="region of interest" description="Disordered" evidence="13">
    <location>
        <begin position="292"/>
        <end position="321"/>
    </location>
</feature>
<comment type="caution">
    <text evidence="16">The sequence shown here is derived from an EMBL/GenBank/DDBJ whole genome shotgun (WGS) entry which is preliminary data.</text>
</comment>
<keyword evidence="10" id="KW-0548">Nucleotidyltransferase</keyword>
<dbReference type="Proteomes" id="UP001189429">
    <property type="component" value="Unassembled WGS sequence"/>
</dbReference>
<keyword evidence="17" id="KW-1185">Reference proteome</keyword>
<organism evidence="16 17">
    <name type="scientific">Prorocentrum cordatum</name>
    <dbReference type="NCBI Taxonomy" id="2364126"/>
    <lineage>
        <taxon>Eukaryota</taxon>
        <taxon>Sar</taxon>
        <taxon>Alveolata</taxon>
        <taxon>Dinophyceae</taxon>
        <taxon>Prorocentrales</taxon>
        <taxon>Prorocentraceae</taxon>
        <taxon>Prorocentrum</taxon>
    </lineage>
</organism>
<dbReference type="InterPro" id="IPR026506">
    <property type="entry name" value="GDPGP"/>
</dbReference>
<evidence type="ECO:0000256" key="10">
    <source>
        <dbReference type="ARBA" id="ARBA00022695"/>
    </source>
</evidence>
<reference evidence="16" key="1">
    <citation type="submission" date="2023-10" db="EMBL/GenBank/DDBJ databases">
        <authorList>
            <person name="Chen Y."/>
            <person name="Shah S."/>
            <person name="Dougan E. K."/>
            <person name="Thang M."/>
            <person name="Chan C."/>
        </authorList>
    </citation>
    <scope>NUCLEOTIDE SEQUENCE [LARGE SCALE GENOMIC DNA]</scope>
</reference>
<evidence type="ECO:0000313" key="16">
    <source>
        <dbReference type="EMBL" id="CAK0836915.1"/>
    </source>
</evidence>
<keyword evidence="7" id="KW-0963">Cytoplasm</keyword>
<comment type="function">
    <text evidence="2">Specific and highly efficient GDP-D-glucose phosphorylase regulating the levels of GDP-D-glucose in cells.</text>
</comment>
<dbReference type="PANTHER" id="PTHR20884">
    <property type="entry name" value="GDP-D-GLUCOSE PHOSPHORYLASE 1"/>
    <property type="match status" value="1"/>
</dbReference>
<proteinExistence type="inferred from homology"/>
<dbReference type="EMBL" id="CAUYUJ010013914">
    <property type="protein sequence ID" value="CAK0836915.1"/>
    <property type="molecule type" value="Genomic_DNA"/>
</dbReference>
<dbReference type="InterPro" id="IPR058865">
    <property type="entry name" value="GDPGP1_C"/>
</dbReference>
<evidence type="ECO:0000256" key="4">
    <source>
        <dbReference type="ARBA" id="ARBA00006451"/>
    </source>
</evidence>
<dbReference type="PANTHER" id="PTHR20884:SF8">
    <property type="entry name" value="GDP-D-GLUCOSE PHOSPHORYLASE 1"/>
    <property type="match status" value="1"/>
</dbReference>
<keyword evidence="9" id="KW-0808">Transferase</keyword>
<evidence type="ECO:0000313" key="17">
    <source>
        <dbReference type="Proteomes" id="UP001189429"/>
    </source>
</evidence>
<protein>
    <recommendedName>
        <fullName evidence="6">GDP-D-glucose phosphorylase 1</fullName>
        <ecNumber evidence="5">2.7.7.78</ecNumber>
    </recommendedName>
</protein>
<dbReference type="Pfam" id="PF26216">
    <property type="entry name" value="GDPGP1_C"/>
    <property type="match status" value="1"/>
</dbReference>
<comment type="similarity">
    <text evidence="4">Belongs to the GDPGP1 family.</text>
</comment>
<feature type="domain" description="GDPGP1-like N-terminal" evidence="15">
    <location>
        <begin position="41"/>
        <end position="132"/>
    </location>
</feature>
<accession>A0ABN9SWI4</accession>
<keyword evidence="11" id="KW-0547">Nucleotide-binding</keyword>
<evidence type="ECO:0000259" key="14">
    <source>
        <dbReference type="Pfam" id="PF26216"/>
    </source>
</evidence>
<keyword evidence="8" id="KW-0344">Guanine-nucleotide releasing factor</keyword>
<feature type="domain" description="GDPGP1-like C-terminal" evidence="14">
    <location>
        <begin position="186"/>
        <end position="261"/>
    </location>
</feature>
<dbReference type="Pfam" id="PF26217">
    <property type="entry name" value="GDPGP1_N"/>
    <property type="match status" value="1"/>
</dbReference>
<evidence type="ECO:0000256" key="1">
    <source>
        <dbReference type="ARBA" id="ARBA00000063"/>
    </source>
</evidence>
<evidence type="ECO:0000256" key="11">
    <source>
        <dbReference type="ARBA" id="ARBA00022741"/>
    </source>
</evidence>
<name>A0ABN9SWI4_9DINO</name>
<evidence type="ECO:0000256" key="9">
    <source>
        <dbReference type="ARBA" id="ARBA00022679"/>
    </source>
</evidence>
<evidence type="ECO:0000256" key="7">
    <source>
        <dbReference type="ARBA" id="ARBA00022490"/>
    </source>
</evidence>